<feature type="chain" id="PRO_5037433404" description="Secreted protein" evidence="2">
    <location>
        <begin position="28"/>
        <end position="71"/>
    </location>
</feature>
<organism evidence="3 4">
    <name type="scientific">Sorghum bicolor</name>
    <name type="common">Sorghum</name>
    <name type="synonym">Sorghum vulgare</name>
    <dbReference type="NCBI Taxonomy" id="4558"/>
    <lineage>
        <taxon>Eukaryota</taxon>
        <taxon>Viridiplantae</taxon>
        <taxon>Streptophyta</taxon>
        <taxon>Embryophyta</taxon>
        <taxon>Tracheophyta</taxon>
        <taxon>Spermatophyta</taxon>
        <taxon>Magnoliopsida</taxon>
        <taxon>Liliopsida</taxon>
        <taxon>Poales</taxon>
        <taxon>Poaceae</taxon>
        <taxon>PACMAD clade</taxon>
        <taxon>Panicoideae</taxon>
        <taxon>Andropogonodae</taxon>
        <taxon>Andropogoneae</taxon>
        <taxon>Sorghinae</taxon>
        <taxon>Sorghum</taxon>
    </lineage>
</organism>
<comment type="caution">
    <text evidence="3">The sequence shown here is derived from an EMBL/GenBank/DDBJ whole genome shotgun (WGS) entry which is preliminary data.</text>
</comment>
<name>A0A921QVQ0_SORBI</name>
<evidence type="ECO:0000256" key="2">
    <source>
        <dbReference type="SAM" id="SignalP"/>
    </source>
</evidence>
<evidence type="ECO:0000313" key="3">
    <source>
        <dbReference type="EMBL" id="KAG0528857.1"/>
    </source>
</evidence>
<proteinExistence type="predicted"/>
<sequence>MPPPPTTRLLLFPLLYLSLSLVTSSSASSEHLPVPMPAPHHLPCTGMVDNATADLPDGVTSRPPSPPSLSS</sequence>
<evidence type="ECO:0008006" key="5">
    <source>
        <dbReference type="Google" id="ProtNLM"/>
    </source>
</evidence>
<dbReference type="AlphaFoldDB" id="A0A921QVQ0"/>
<reference evidence="3" key="1">
    <citation type="journal article" date="2019" name="BMC Genomics">
        <title>A new reference genome for Sorghum bicolor reveals high levels of sequence similarity between sweet and grain genotypes: implications for the genetics of sugar metabolism.</title>
        <authorList>
            <person name="Cooper E.A."/>
            <person name="Brenton Z.W."/>
            <person name="Flinn B.S."/>
            <person name="Jenkins J."/>
            <person name="Shu S."/>
            <person name="Flowers D."/>
            <person name="Luo F."/>
            <person name="Wang Y."/>
            <person name="Xia P."/>
            <person name="Barry K."/>
            <person name="Daum C."/>
            <person name="Lipzen A."/>
            <person name="Yoshinaga Y."/>
            <person name="Schmutz J."/>
            <person name="Saski C."/>
            <person name="Vermerris W."/>
            <person name="Kresovich S."/>
        </authorList>
    </citation>
    <scope>NUCLEOTIDE SEQUENCE</scope>
</reference>
<dbReference type="Proteomes" id="UP000807115">
    <property type="component" value="Chromosome 5"/>
</dbReference>
<gene>
    <name evidence="3" type="ORF">BDA96_05G048700</name>
</gene>
<evidence type="ECO:0000256" key="1">
    <source>
        <dbReference type="SAM" id="MobiDB-lite"/>
    </source>
</evidence>
<evidence type="ECO:0000313" key="4">
    <source>
        <dbReference type="Proteomes" id="UP000807115"/>
    </source>
</evidence>
<dbReference type="EMBL" id="CM027684">
    <property type="protein sequence ID" value="KAG0528857.1"/>
    <property type="molecule type" value="Genomic_DNA"/>
</dbReference>
<reference evidence="3" key="2">
    <citation type="submission" date="2020-10" db="EMBL/GenBank/DDBJ databases">
        <authorList>
            <person name="Cooper E.A."/>
            <person name="Brenton Z.W."/>
            <person name="Flinn B.S."/>
            <person name="Jenkins J."/>
            <person name="Shu S."/>
            <person name="Flowers D."/>
            <person name="Luo F."/>
            <person name="Wang Y."/>
            <person name="Xia P."/>
            <person name="Barry K."/>
            <person name="Daum C."/>
            <person name="Lipzen A."/>
            <person name="Yoshinaga Y."/>
            <person name="Schmutz J."/>
            <person name="Saski C."/>
            <person name="Vermerris W."/>
            <person name="Kresovich S."/>
        </authorList>
    </citation>
    <scope>NUCLEOTIDE SEQUENCE</scope>
</reference>
<feature type="region of interest" description="Disordered" evidence="1">
    <location>
        <begin position="46"/>
        <end position="71"/>
    </location>
</feature>
<keyword evidence="2" id="KW-0732">Signal</keyword>
<feature type="signal peptide" evidence="2">
    <location>
        <begin position="1"/>
        <end position="27"/>
    </location>
</feature>
<accession>A0A921QVQ0</accession>
<protein>
    <recommendedName>
        <fullName evidence="5">Secreted protein</fullName>
    </recommendedName>
</protein>